<organism evidence="2 3">
    <name type="scientific">Candidatus Nomurabacteria bacterium RIFCSPHIGHO2_01_FULL_40_12</name>
    <dbReference type="NCBI Taxonomy" id="1801737"/>
    <lineage>
        <taxon>Bacteria</taxon>
        <taxon>Candidatus Nomuraibacteriota</taxon>
    </lineage>
</organism>
<accession>A0A1F6UYS3</accession>
<evidence type="ECO:0000313" key="2">
    <source>
        <dbReference type="EMBL" id="OGI62560.1"/>
    </source>
</evidence>
<gene>
    <name evidence="2" type="ORF">A2818_02395</name>
</gene>
<protein>
    <recommendedName>
        <fullName evidence="4">Glycerophosphoryl diester phosphodiesterase membrane domain-containing protein</fullName>
    </recommendedName>
</protein>
<comment type="caution">
    <text evidence="2">The sequence shown here is derived from an EMBL/GenBank/DDBJ whole genome shotgun (WGS) entry which is preliminary data.</text>
</comment>
<evidence type="ECO:0008006" key="4">
    <source>
        <dbReference type="Google" id="ProtNLM"/>
    </source>
</evidence>
<reference evidence="2 3" key="1">
    <citation type="journal article" date="2016" name="Nat. Commun.">
        <title>Thousands of microbial genomes shed light on interconnected biogeochemical processes in an aquifer system.</title>
        <authorList>
            <person name="Anantharaman K."/>
            <person name="Brown C.T."/>
            <person name="Hug L.A."/>
            <person name="Sharon I."/>
            <person name="Castelle C.J."/>
            <person name="Probst A.J."/>
            <person name="Thomas B.C."/>
            <person name="Singh A."/>
            <person name="Wilkins M.J."/>
            <person name="Karaoz U."/>
            <person name="Brodie E.L."/>
            <person name="Williams K.H."/>
            <person name="Hubbard S.S."/>
            <person name="Banfield J.F."/>
        </authorList>
    </citation>
    <scope>NUCLEOTIDE SEQUENCE [LARGE SCALE GENOMIC DNA]</scope>
</reference>
<dbReference type="AlphaFoldDB" id="A0A1F6UYS3"/>
<keyword evidence="1" id="KW-0472">Membrane</keyword>
<proteinExistence type="predicted"/>
<sequence length="323" mass="36660">METSFKLPPIDQLIREAWKIYSAKFSILFVLTLPFLFWSIVDVYLDRTYDTSFIIFASLFVLFILVVFTQAALFGNLANNGSFSLALKTFPKYLWTDILTSLILTTGLFLFIIPGLIWIFWFAFSVPIIADEGISGMKSLLKSREYMRGHFLQIFGRFIVLIFIIAIPAIIFSILTKHYPLFLYVQSIYGALILPISYAYLYNLYQHIKSNKPTLNPLGPGTGFKIAAWVGLLMPVVIIVLVILLSLSQVFIPGLQHSKDIQNTNYTISPSDISNILDGQPLSDYVISELKRGVAESDIRSELAKKGWQQQSVDQVFRSIKVQ</sequence>
<dbReference type="EMBL" id="MFTN01000026">
    <property type="protein sequence ID" value="OGI62560.1"/>
    <property type="molecule type" value="Genomic_DNA"/>
</dbReference>
<feature type="transmembrane region" description="Helical" evidence="1">
    <location>
        <begin position="151"/>
        <end position="175"/>
    </location>
</feature>
<evidence type="ECO:0000256" key="1">
    <source>
        <dbReference type="SAM" id="Phobius"/>
    </source>
</evidence>
<feature type="transmembrane region" description="Helical" evidence="1">
    <location>
        <begin position="98"/>
        <end position="130"/>
    </location>
</feature>
<name>A0A1F6UYS3_9BACT</name>
<feature type="transmembrane region" description="Helical" evidence="1">
    <location>
        <begin position="20"/>
        <end position="41"/>
    </location>
</feature>
<feature type="transmembrane region" description="Helical" evidence="1">
    <location>
        <begin position="53"/>
        <end position="78"/>
    </location>
</feature>
<keyword evidence="1" id="KW-1133">Transmembrane helix</keyword>
<feature type="transmembrane region" description="Helical" evidence="1">
    <location>
        <begin position="181"/>
        <end position="205"/>
    </location>
</feature>
<dbReference type="Proteomes" id="UP000177602">
    <property type="component" value="Unassembled WGS sequence"/>
</dbReference>
<evidence type="ECO:0000313" key="3">
    <source>
        <dbReference type="Proteomes" id="UP000177602"/>
    </source>
</evidence>
<dbReference type="STRING" id="1801737.A2818_02395"/>
<feature type="transmembrane region" description="Helical" evidence="1">
    <location>
        <begin position="226"/>
        <end position="252"/>
    </location>
</feature>
<keyword evidence="1" id="KW-0812">Transmembrane</keyword>